<dbReference type="EMBL" id="JXYS01000066">
    <property type="protein sequence ID" value="KJF17071.1"/>
    <property type="molecule type" value="Genomic_DNA"/>
</dbReference>
<dbReference type="InterPro" id="IPR018204">
    <property type="entry name" value="Trp_synthase_alpha_AS"/>
</dbReference>
<dbReference type="SUPFAM" id="SSF51366">
    <property type="entry name" value="Ribulose-phoshate binding barrel"/>
    <property type="match status" value="1"/>
</dbReference>
<dbReference type="CDD" id="cd04724">
    <property type="entry name" value="Tryptophan_synthase_alpha"/>
    <property type="match status" value="1"/>
</dbReference>
<reference evidence="10 11" key="1">
    <citation type="submission" date="2015-01" db="EMBL/GenBank/DDBJ databases">
        <title>Draft genome of the acidophilic iron oxidizer Acidithrix ferrooxidans strain Py-F3.</title>
        <authorList>
            <person name="Poehlein A."/>
            <person name="Eisen S."/>
            <person name="Schloemann M."/>
            <person name="Johnson B.D."/>
            <person name="Daniel R."/>
            <person name="Muehling M."/>
        </authorList>
    </citation>
    <scope>NUCLEOTIDE SEQUENCE [LARGE SCALE GENOMIC DNA]</scope>
    <source>
        <strain evidence="10 11">Py-F3</strain>
    </source>
</reference>
<dbReference type="UniPathway" id="UPA00035">
    <property type="reaction ID" value="UER00044"/>
</dbReference>
<dbReference type="PROSITE" id="PS00167">
    <property type="entry name" value="TRP_SYNTHASE_ALPHA"/>
    <property type="match status" value="1"/>
</dbReference>
<evidence type="ECO:0000256" key="4">
    <source>
        <dbReference type="ARBA" id="ARBA00022822"/>
    </source>
</evidence>
<dbReference type="GO" id="GO:0004834">
    <property type="term" value="F:tryptophan synthase activity"/>
    <property type="evidence" value="ECO:0007669"/>
    <property type="project" value="UniProtKB-UniRule"/>
</dbReference>
<proteinExistence type="inferred from homology"/>
<protein>
    <recommendedName>
        <fullName evidence="8">Tryptophan synthase alpha chain</fullName>
        <ecNumber evidence="8">4.2.1.20</ecNumber>
    </recommendedName>
</protein>
<sequence>MGEILIENETSCSLEVRLRSQRAKGRKILVPYVTGGYDDSWLETIQAIAEAGADAIEIGIPFSDPIMDGPIIQAASQQALDRGVTPASIFAQLEKLDIDVPLIAMTYCNLVFHSGFERFGGWLSMGGVTGTIFPDLPLEESHKWSDYAESIGIANILLVAPTSSISRSQEIASASRGFVYGVGLMGVTGIRASLAESASKVASSLKAITDRVVLVGIGISTPQQAKEVAQVSDGVIVGSALVKRLLDGEGPNGAYAFISSLRSGLDDL</sequence>
<dbReference type="EC" id="4.2.1.20" evidence="8"/>
<dbReference type="HAMAP" id="MF_00131">
    <property type="entry name" value="Trp_synth_alpha"/>
    <property type="match status" value="1"/>
</dbReference>
<keyword evidence="6 8" id="KW-0456">Lyase</keyword>
<evidence type="ECO:0000313" key="11">
    <source>
        <dbReference type="Proteomes" id="UP000032360"/>
    </source>
</evidence>
<comment type="subunit">
    <text evidence="2 8">Tetramer of two alpha and two beta chains.</text>
</comment>
<feature type="active site" description="Proton acceptor" evidence="8">
    <location>
        <position position="57"/>
    </location>
</feature>
<evidence type="ECO:0000256" key="9">
    <source>
        <dbReference type="RuleBase" id="RU003662"/>
    </source>
</evidence>
<evidence type="ECO:0000256" key="2">
    <source>
        <dbReference type="ARBA" id="ARBA00011270"/>
    </source>
</evidence>
<keyword evidence="3 8" id="KW-0028">Amino-acid biosynthesis</keyword>
<dbReference type="InterPro" id="IPR013785">
    <property type="entry name" value="Aldolase_TIM"/>
</dbReference>
<evidence type="ECO:0000256" key="3">
    <source>
        <dbReference type="ARBA" id="ARBA00022605"/>
    </source>
</evidence>
<comment type="catalytic activity">
    <reaction evidence="7 8">
        <text>(1S,2R)-1-C-(indol-3-yl)glycerol 3-phosphate + L-serine = D-glyceraldehyde 3-phosphate + L-tryptophan + H2O</text>
        <dbReference type="Rhea" id="RHEA:10532"/>
        <dbReference type="ChEBI" id="CHEBI:15377"/>
        <dbReference type="ChEBI" id="CHEBI:33384"/>
        <dbReference type="ChEBI" id="CHEBI:57912"/>
        <dbReference type="ChEBI" id="CHEBI:58866"/>
        <dbReference type="ChEBI" id="CHEBI:59776"/>
        <dbReference type="EC" id="4.2.1.20"/>
    </reaction>
</comment>
<keyword evidence="11" id="KW-1185">Reference proteome</keyword>
<dbReference type="PANTHER" id="PTHR43406:SF1">
    <property type="entry name" value="TRYPTOPHAN SYNTHASE ALPHA CHAIN, CHLOROPLASTIC"/>
    <property type="match status" value="1"/>
</dbReference>
<organism evidence="10 11">
    <name type="scientific">Acidithrix ferrooxidans</name>
    <dbReference type="NCBI Taxonomy" id="1280514"/>
    <lineage>
        <taxon>Bacteria</taxon>
        <taxon>Bacillati</taxon>
        <taxon>Actinomycetota</taxon>
        <taxon>Acidimicrobiia</taxon>
        <taxon>Acidimicrobiales</taxon>
        <taxon>Acidimicrobiaceae</taxon>
        <taxon>Acidithrix</taxon>
    </lineage>
</organism>
<evidence type="ECO:0000256" key="1">
    <source>
        <dbReference type="ARBA" id="ARBA00004733"/>
    </source>
</evidence>
<comment type="pathway">
    <text evidence="1 8">Amino-acid biosynthesis; L-tryptophan biosynthesis; L-tryptophan from chorismate: step 5/5.</text>
</comment>
<feature type="active site" description="Proton acceptor" evidence="8">
    <location>
        <position position="68"/>
    </location>
</feature>
<dbReference type="InterPro" id="IPR002028">
    <property type="entry name" value="Trp_synthase_suA"/>
</dbReference>
<dbReference type="PANTHER" id="PTHR43406">
    <property type="entry name" value="TRYPTOPHAN SYNTHASE, ALPHA CHAIN"/>
    <property type="match status" value="1"/>
</dbReference>
<keyword evidence="5 8" id="KW-0057">Aromatic amino acid biosynthesis</keyword>
<comment type="function">
    <text evidence="8">The alpha subunit is responsible for the aldol cleavage of indoleglycerol phosphate to indole and glyceraldehyde 3-phosphate.</text>
</comment>
<dbReference type="GO" id="GO:0005829">
    <property type="term" value="C:cytosol"/>
    <property type="evidence" value="ECO:0007669"/>
    <property type="project" value="TreeGrafter"/>
</dbReference>
<keyword evidence="4 8" id="KW-0822">Tryptophan biosynthesis</keyword>
<name>A0A0D8HJ01_9ACTN</name>
<evidence type="ECO:0000256" key="7">
    <source>
        <dbReference type="ARBA" id="ARBA00049047"/>
    </source>
</evidence>
<gene>
    <name evidence="8 10" type="primary">trpA</name>
    <name evidence="10" type="ORF">AXFE_20670</name>
</gene>
<comment type="similarity">
    <text evidence="8 9">Belongs to the TrpA family.</text>
</comment>
<dbReference type="Pfam" id="PF00290">
    <property type="entry name" value="Trp_syntA"/>
    <property type="match status" value="1"/>
</dbReference>
<comment type="caution">
    <text evidence="10">The sequence shown here is derived from an EMBL/GenBank/DDBJ whole genome shotgun (WGS) entry which is preliminary data.</text>
</comment>
<dbReference type="Gene3D" id="3.20.20.70">
    <property type="entry name" value="Aldolase class I"/>
    <property type="match status" value="1"/>
</dbReference>
<accession>A0A0D8HJ01</accession>
<dbReference type="AlphaFoldDB" id="A0A0D8HJ01"/>
<evidence type="ECO:0000313" key="10">
    <source>
        <dbReference type="EMBL" id="KJF17071.1"/>
    </source>
</evidence>
<dbReference type="InterPro" id="IPR011060">
    <property type="entry name" value="RibuloseP-bd_barrel"/>
</dbReference>
<evidence type="ECO:0000256" key="5">
    <source>
        <dbReference type="ARBA" id="ARBA00023141"/>
    </source>
</evidence>
<evidence type="ECO:0000256" key="8">
    <source>
        <dbReference type="HAMAP-Rule" id="MF_00131"/>
    </source>
</evidence>
<dbReference type="PATRIC" id="fig|1280514.3.peg.2708"/>
<evidence type="ECO:0000256" key="6">
    <source>
        <dbReference type="ARBA" id="ARBA00023239"/>
    </source>
</evidence>
<dbReference type="NCBIfam" id="TIGR00262">
    <property type="entry name" value="trpA"/>
    <property type="match status" value="1"/>
</dbReference>
<dbReference type="Proteomes" id="UP000032360">
    <property type="component" value="Unassembled WGS sequence"/>
</dbReference>
<dbReference type="STRING" id="1280514.AXFE_20670"/>